<comment type="caution">
    <text evidence="2">The sequence shown here is derived from an EMBL/GenBank/DDBJ whole genome shotgun (WGS) entry which is preliminary data.</text>
</comment>
<dbReference type="RefSeq" id="WP_354614110.1">
    <property type="nucleotide sequence ID" value="NZ_JBEXAE010000001.1"/>
</dbReference>
<dbReference type="Proteomes" id="UP001549799">
    <property type="component" value="Unassembled WGS sequence"/>
</dbReference>
<organism evidence="2 3">
    <name type="scientific">Sediminicola arcticus</name>
    <dbReference type="NCBI Taxonomy" id="1574308"/>
    <lineage>
        <taxon>Bacteria</taxon>
        <taxon>Pseudomonadati</taxon>
        <taxon>Bacteroidota</taxon>
        <taxon>Flavobacteriia</taxon>
        <taxon>Flavobacteriales</taxon>
        <taxon>Flavobacteriaceae</taxon>
        <taxon>Sediminicola</taxon>
    </lineage>
</organism>
<evidence type="ECO:0000256" key="1">
    <source>
        <dbReference type="SAM" id="SignalP"/>
    </source>
</evidence>
<feature type="chain" id="PRO_5046239447" description="Outer membrane protein beta-barrel domain-containing protein" evidence="1">
    <location>
        <begin position="17"/>
        <end position="188"/>
    </location>
</feature>
<evidence type="ECO:0008006" key="4">
    <source>
        <dbReference type="Google" id="ProtNLM"/>
    </source>
</evidence>
<accession>A0ABV2SRF9</accession>
<name>A0ABV2SRF9_9FLAO</name>
<proteinExistence type="predicted"/>
<sequence>MKIMNIFFISALISTAAVNSQITKGNWLVGGTGNFSSYENKSSNNGIENINKGFGINISPNIGYFLANRFAAGSTVNLGSSMPKDFENSFSYGIGPFTRYYFLEEDKRVNIFLQANYIFGASQSQSGNNKSKSHGYGFKTGPAIFFNSSVALEITLEYNAGKLTPDGLESSSYNNLQIGLGFQIHLIK</sequence>
<feature type="signal peptide" evidence="1">
    <location>
        <begin position="1"/>
        <end position="16"/>
    </location>
</feature>
<dbReference type="SUPFAM" id="SSF56925">
    <property type="entry name" value="OMPA-like"/>
    <property type="match status" value="1"/>
</dbReference>
<gene>
    <name evidence="2" type="ORF">ABXZ36_03635</name>
</gene>
<keyword evidence="1" id="KW-0732">Signal</keyword>
<evidence type="ECO:0000313" key="3">
    <source>
        <dbReference type="Proteomes" id="UP001549799"/>
    </source>
</evidence>
<dbReference type="InterPro" id="IPR011250">
    <property type="entry name" value="OMP/PagP_B-barrel"/>
</dbReference>
<reference evidence="2 3" key="1">
    <citation type="submission" date="2024-07" db="EMBL/GenBank/DDBJ databases">
        <title>The genome sequence of type strain Sediminicola arcticus GDMCC 1.2805.</title>
        <authorList>
            <person name="Liu Y."/>
        </authorList>
    </citation>
    <scope>NUCLEOTIDE SEQUENCE [LARGE SCALE GENOMIC DNA]</scope>
    <source>
        <strain evidence="2 3">GDMCC 1.2805</strain>
    </source>
</reference>
<protein>
    <recommendedName>
        <fullName evidence="4">Outer membrane protein beta-barrel domain-containing protein</fullName>
    </recommendedName>
</protein>
<dbReference type="EMBL" id="JBEXAE010000001">
    <property type="protein sequence ID" value="MET6989737.1"/>
    <property type="molecule type" value="Genomic_DNA"/>
</dbReference>
<keyword evidence="3" id="KW-1185">Reference proteome</keyword>
<evidence type="ECO:0000313" key="2">
    <source>
        <dbReference type="EMBL" id="MET6989737.1"/>
    </source>
</evidence>